<protein>
    <submittedName>
        <fullName evidence="2">Uncharacterized protein</fullName>
    </submittedName>
</protein>
<feature type="compositionally biased region" description="Basic and acidic residues" evidence="1">
    <location>
        <begin position="68"/>
        <end position="78"/>
    </location>
</feature>
<proteinExistence type="predicted"/>
<comment type="caution">
    <text evidence="2">The sequence shown here is derived from an EMBL/GenBank/DDBJ whole genome shotgun (WGS) entry which is preliminary data.</text>
</comment>
<evidence type="ECO:0000256" key="1">
    <source>
        <dbReference type="SAM" id="MobiDB-lite"/>
    </source>
</evidence>
<dbReference type="RefSeq" id="WP_087645975.1">
    <property type="nucleotide sequence ID" value="NZ_FCON02000042.1"/>
</dbReference>
<feature type="region of interest" description="Disordered" evidence="1">
    <location>
        <begin position="50"/>
        <end position="78"/>
    </location>
</feature>
<dbReference type="EMBL" id="FCON02000042">
    <property type="protein sequence ID" value="SAL68808.1"/>
    <property type="molecule type" value="Genomic_DNA"/>
</dbReference>
<evidence type="ECO:0000313" key="3">
    <source>
        <dbReference type="Proteomes" id="UP000054770"/>
    </source>
</evidence>
<organism evidence="2 3">
    <name type="scientific">Caballeronia choica</name>
    <dbReference type="NCBI Taxonomy" id="326476"/>
    <lineage>
        <taxon>Bacteria</taxon>
        <taxon>Pseudomonadati</taxon>
        <taxon>Pseudomonadota</taxon>
        <taxon>Betaproteobacteria</taxon>
        <taxon>Burkholderiales</taxon>
        <taxon>Burkholderiaceae</taxon>
        <taxon>Caballeronia</taxon>
    </lineage>
</organism>
<name>A0A158JJ07_9BURK</name>
<feature type="compositionally biased region" description="Polar residues" evidence="1">
    <location>
        <begin position="55"/>
        <end position="67"/>
    </location>
</feature>
<gene>
    <name evidence="2" type="ORF">AWB68_03891</name>
</gene>
<keyword evidence="3" id="KW-1185">Reference proteome</keyword>
<reference evidence="2" key="1">
    <citation type="submission" date="2016-01" db="EMBL/GenBank/DDBJ databases">
        <authorList>
            <person name="Peeters C."/>
        </authorList>
    </citation>
    <scope>NUCLEOTIDE SEQUENCE [LARGE SCALE GENOMIC DNA]</scope>
    <source>
        <strain evidence="2">LMG 22940</strain>
    </source>
</reference>
<sequence>MSEFIDNYEPERNDVVYGLASPRDNYLDAYVEWWLQRNWKDPLRGDTIYKKDPLTRQNVGEPTSTPQSRKENASKPAFEKTEATKINYYNKPISDICFDKLDDPVFTTKLSQLPQGGKYLASLEKTRSAVNKIGAASYRSLAGGYAGSPRTSSRD</sequence>
<accession>A0A158JJ07</accession>
<dbReference type="Proteomes" id="UP000054770">
    <property type="component" value="Unassembled WGS sequence"/>
</dbReference>
<dbReference type="AlphaFoldDB" id="A0A158JJ07"/>
<evidence type="ECO:0000313" key="2">
    <source>
        <dbReference type="EMBL" id="SAL68808.1"/>
    </source>
</evidence>